<dbReference type="GO" id="GO:0015031">
    <property type="term" value="P:protein transport"/>
    <property type="evidence" value="ECO:0007669"/>
    <property type="project" value="UniProtKB-KW"/>
</dbReference>
<dbReference type="SMART" id="SM01375">
    <property type="entry name" value="Dynein_light"/>
    <property type="match status" value="1"/>
</dbReference>
<dbReference type="PANTHER" id="PTHR11886">
    <property type="entry name" value="DYNEIN LIGHT CHAIN"/>
    <property type="match status" value="1"/>
</dbReference>
<keyword evidence="7" id="KW-0653">Protein transport</keyword>
<dbReference type="CDD" id="cd21452">
    <property type="entry name" value="DLC-like_DYNLL1_DYNLL2"/>
    <property type="match status" value="1"/>
</dbReference>
<evidence type="ECO:0000256" key="9">
    <source>
        <dbReference type="ARBA" id="ARBA00023242"/>
    </source>
</evidence>
<keyword evidence="10" id="KW-0505">Motor protein</keyword>
<reference evidence="11" key="1">
    <citation type="submission" date="2019-05" db="EMBL/GenBank/DDBJ databases">
        <title>Annotation for the trematode Fasciolopsis buski.</title>
        <authorList>
            <person name="Choi Y.-J."/>
        </authorList>
    </citation>
    <scope>NUCLEOTIDE SEQUENCE</scope>
    <source>
        <strain evidence="11">HT</strain>
        <tissue evidence="11">Whole worm</tissue>
    </source>
</reference>
<dbReference type="Pfam" id="PF01221">
    <property type="entry name" value="Dynein_light"/>
    <property type="match status" value="1"/>
</dbReference>
<dbReference type="OrthoDB" id="10033309at2759"/>
<dbReference type="EMBL" id="LUCM01004682">
    <property type="protein sequence ID" value="KAA0193979.1"/>
    <property type="molecule type" value="Genomic_DNA"/>
</dbReference>
<dbReference type="Proteomes" id="UP000728185">
    <property type="component" value="Unassembled WGS sequence"/>
</dbReference>
<name>A0A8E0RUB7_9TREM</name>
<accession>A0A8E0RUB7</accession>
<keyword evidence="9" id="KW-0539">Nucleus</keyword>
<evidence type="ECO:0000256" key="8">
    <source>
        <dbReference type="ARBA" id="ARBA00023212"/>
    </source>
</evidence>
<evidence type="ECO:0000256" key="7">
    <source>
        <dbReference type="ARBA" id="ARBA00022927"/>
    </source>
</evidence>
<dbReference type="GO" id="GO:0045505">
    <property type="term" value="F:dynein intermediate chain binding"/>
    <property type="evidence" value="ECO:0007669"/>
    <property type="project" value="TreeGrafter"/>
</dbReference>
<comment type="caution">
    <text evidence="11">The sequence shown here is derived from an EMBL/GenBank/DDBJ whole genome shotgun (WGS) entry which is preliminary data.</text>
</comment>
<evidence type="ECO:0000256" key="3">
    <source>
        <dbReference type="ARBA" id="ARBA00022448"/>
    </source>
</evidence>
<dbReference type="AlphaFoldDB" id="A0A8E0RUB7"/>
<keyword evidence="3" id="KW-0813">Transport</keyword>
<evidence type="ECO:0000256" key="4">
    <source>
        <dbReference type="ARBA" id="ARBA00022490"/>
    </source>
</evidence>
<evidence type="ECO:0000256" key="6">
    <source>
        <dbReference type="ARBA" id="ARBA00022816"/>
    </source>
</evidence>
<keyword evidence="5 10" id="KW-0493">Microtubule</keyword>
<keyword evidence="10" id="KW-0243">Dynein</keyword>
<dbReference type="GO" id="GO:0005868">
    <property type="term" value="C:cytoplasmic dynein complex"/>
    <property type="evidence" value="ECO:0007669"/>
    <property type="project" value="TreeGrafter"/>
</dbReference>
<evidence type="ECO:0000313" key="12">
    <source>
        <dbReference type="Proteomes" id="UP000728185"/>
    </source>
</evidence>
<evidence type="ECO:0000256" key="1">
    <source>
        <dbReference type="ARBA" id="ARBA00004123"/>
    </source>
</evidence>
<keyword evidence="12" id="KW-1185">Reference proteome</keyword>
<dbReference type="InterPro" id="IPR037177">
    <property type="entry name" value="DLC_sf"/>
</dbReference>
<keyword evidence="4 10" id="KW-0963">Cytoplasm</keyword>
<evidence type="ECO:0000256" key="10">
    <source>
        <dbReference type="RuleBase" id="RU365010"/>
    </source>
</evidence>
<dbReference type="InterPro" id="IPR001372">
    <property type="entry name" value="Dynein_light_chain_typ-1/2"/>
</dbReference>
<organism evidence="11 12">
    <name type="scientific">Fasciolopsis buskii</name>
    <dbReference type="NCBI Taxonomy" id="27845"/>
    <lineage>
        <taxon>Eukaryota</taxon>
        <taxon>Metazoa</taxon>
        <taxon>Spiralia</taxon>
        <taxon>Lophotrochozoa</taxon>
        <taxon>Platyhelminthes</taxon>
        <taxon>Trematoda</taxon>
        <taxon>Digenea</taxon>
        <taxon>Plagiorchiida</taxon>
        <taxon>Echinostomata</taxon>
        <taxon>Echinostomatoidea</taxon>
        <taxon>Fasciolidae</taxon>
        <taxon>Fasciolopsis</taxon>
    </lineage>
</organism>
<dbReference type="PANTHER" id="PTHR11886:SF35">
    <property type="entry name" value="DYNEIN LIGHT CHAIN"/>
    <property type="match status" value="1"/>
</dbReference>
<evidence type="ECO:0000313" key="11">
    <source>
        <dbReference type="EMBL" id="KAA0193979.1"/>
    </source>
</evidence>
<keyword evidence="6" id="KW-0509">mRNA transport</keyword>
<dbReference type="GO" id="GO:0005874">
    <property type="term" value="C:microtubule"/>
    <property type="evidence" value="ECO:0007669"/>
    <property type="project" value="UniProtKB-KW"/>
</dbReference>
<dbReference type="GO" id="GO:0005634">
    <property type="term" value="C:nucleus"/>
    <property type="evidence" value="ECO:0007669"/>
    <property type="project" value="UniProtKB-SubCell"/>
</dbReference>
<sequence>MGERKAVVKNADMSNDMQEDAVHTAASAMDKYQVEKDVAAFVKKEFDRKYSPTWHCVVGKSFGSRFTTDARDQALFLLYNNFPILILRFSYVTHESGNFIYFYLQDRAFLLFKSG</sequence>
<dbReference type="GO" id="GO:0007017">
    <property type="term" value="P:microtubule-based process"/>
    <property type="evidence" value="ECO:0007669"/>
    <property type="project" value="InterPro"/>
</dbReference>
<dbReference type="FunFam" id="3.30.740.10:FF:000005">
    <property type="entry name" value="Dynein light chain"/>
    <property type="match status" value="1"/>
</dbReference>
<evidence type="ECO:0000256" key="5">
    <source>
        <dbReference type="ARBA" id="ARBA00022701"/>
    </source>
</evidence>
<comment type="similarity">
    <text evidence="10">Belongs to the dynein light chain family.</text>
</comment>
<evidence type="ECO:0000256" key="2">
    <source>
        <dbReference type="ARBA" id="ARBA00004245"/>
    </source>
</evidence>
<protein>
    <recommendedName>
        <fullName evidence="10">Dynein light chain</fullName>
    </recommendedName>
</protein>
<dbReference type="Gene3D" id="3.30.740.10">
    <property type="entry name" value="Protein Inhibitor Of Neuronal Nitric Oxide Synthase"/>
    <property type="match status" value="2"/>
</dbReference>
<dbReference type="GO" id="GO:0051028">
    <property type="term" value="P:mRNA transport"/>
    <property type="evidence" value="ECO:0007669"/>
    <property type="project" value="UniProtKB-KW"/>
</dbReference>
<keyword evidence="8 10" id="KW-0206">Cytoskeleton</keyword>
<dbReference type="SUPFAM" id="SSF54648">
    <property type="entry name" value="DLC"/>
    <property type="match status" value="2"/>
</dbReference>
<gene>
    <name evidence="11" type="ORF">FBUS_04667</name>
</gene>
<proteinExistence type="inferred from homology"/>
<comment type="subcellular location">
    <subcellularLocation>
        <location evidence="2 10">Cytoplasm</location>
        <location evidence="2 10">Cytoskeleton</location>
    </subcellularLocation>
    <subcellularLocation>
        <location evidence="1">Nucleus</location>
    </subcellularLocation>
</comment>